<evidence type="ECO:0000313" key="3">
    <source>
        <dbReference type="Proteomes" id="UP000243459"/>
    </source>
</evidence>
<dbReference type="Gramene" id="ONK64152">
    <property type="protein sequence ID" value="ONK64152"/>
    <property type="gene ID" value="A4U43_C07F22640"/>
</dbReference>
<accession>A0A5P1EE70</accession>
<sequence length="143" mass="15261">MLWHFPPTPKQLCATAGFFIAGVSLIAVGAHLSYVHVAPQQARAQARREFLREYFRKKFGEAFMDFFSSPSSIVRSLDFGDLGFDMGRLAATGALVVHGGVGQGQGQGLPSSTNTAIGRALSQVSAVLSVLSSWVSCLLAKTK</sequence>
<keyword evidence="1" id="KW-1133">Transmembrane helix</keyword>
<evidence type="ECO:0000313" key="2">
    <source>
        <dbReference type="EMBL" id="ONK64152.1"/>
    </source>
</evidence>
<keyword evidence="1" id="KW-0472">Membrane</keyword>
<protein>
    <submittedName>
        <fullName evidence="2">Uncharacterized protein</fullName>
    </submittedName>
</protein>
<keyword evidence="3" id="KW-1185">Reference proteome</keyword>
<organism evidence="2 3">
    <name type="scientific">Asparagus officinalis</name>
    <name type="common">Garden asparagus</name>
    <dbReference type="NCBI Taxonomy" id="4686"/>
    <lineage>
        <taxon>Eukaryota</taxon>
        <taxon>Viridiplantae</taxon>
        <taxon>Streptophyta</taxon>
        <taxon>Embryophyta</taxon>
        <taxon>Tracheophyta</taxon>
        <taxon>Spermatophyta</taxon>
        <taxon>Magnoliopsida</taxon>
        <taxon>Liliopsida</taxon>
        <taxon>Asparagales</taxon>
        <taxon>Asparagaceae</taxon>
        <taxon>Asparagoideae</taxon>
        <taxon>Asparagus</taxon>
    </lineage>
</organism>
<dbReference type="AlphaFoldDB" id="A0A5P1EE70"/>
<keyword evidence="1" id="KW-0812">Transmembrane</keyword>
<name>A0A5P1EE70_ASPOF</name>
<gene>
    <name evidence="2" type="ORF">A4U43_C07F22640</name>
</gene>
<evidence type="ECO:0000256" key="1">
    <source>
        <dbReference type="SAM" id="Phobius"/>
    </source>
</evidence>
<dbReference type="EMBL" id="CM007387">
    <property type="protein sequence ID" value="ONK64152.1"/>
    <property type="molecule type" value="Genomic_DNA"/>
</dbReference>
<proteinExistence type="predicted"/>
<reference evidence="3" key="1">
    <citation type="journal article" date="2017" name="Nat. Commun.">
        <title>The asparagus genome sheds light on the origin and evolution of a young Y chromosome.</title>
        <authorList>
            <person name="Harkess A."/>
            <person name="Zhou J."/>
            <person name="Xu C."/>
            <person name="Bowers J.E."/>
            <person name="Van der Hulst R."/>
            <person name="Ayyampalayam S."/>
            <person name="Mercati F."/>
            <person name="Riccardi P."/>
            <person name="McKain M.R."/>
            <person name="Kakrana A."/>
            <person name="Tang H."/>
            <person name="Ray J."/>
            <person name="Groenendijk J."/>
            <person name="Arikit S."/>
            <person name="Mathioni S.M."/>
            <person name="Nakano M."/>
            <person name="Shan H."/>
            <person name="Telgmann-Rauber A."/>
            <person name="Kanno A."/>
            <person name="Yue Z."/>
            <person name="Chen H."/>
            <person name="Li W."/>
            <person name="Chen Y."/>
            <person name="Xu X."/>
            <person name="Zhang Y."/>
            <person name="Luo S."/>
            <person name="Chen H."/>
            <person name="Gao J."/>
            <person name="Mao Z."/>
            <person name="Pires J.C."/>
            <person name="Luo M."/>
            <person name="Kudrna D."/>
            <person name="Wing R.A."/>
            <person name="Meyers B.C."/>
            <person name="Yi K."/>
            <person name="Kong H."/>
            <person name="Lavrijsen P."/>
            <person name="Sunseri F."/>
            <person name="Falavigna A."/>
            <person name="Ye Y."/>
            <person name="Leebens-Mack J.H."/>
            <person name="Chen G."/>
        </authorList>
    </citation>
    <scope>NUCLEOTIDE SEQUENCE [LARGE SCALE GENOMIC DNA]</scope>
    <source>
        <strain evidence="3">cv. DH0086</strain>
    </source>
</reference>
<dbReference type="Proteomes" id="UP000243459">
    <property type="component" value="Chromosome 7"/>
</dbReference>
<feature type="transmembrane region" description="Helical" evidence="1">
    <location>
        <begin position="12"/>
        <end position="34"/>
    </location>
</feature>